<evidence type="ECO:0000256" key="2">
    <source>
        <dbReference type="ARBA" id="ARBA00022588"/>
    </source>
</evidence>
<name>V5GS37_ANOGL</name>
<keyword evidence="3 8" id="KW-0732">Signal</keyword>
<evidence type="ECO:0000313" key="11">
    <source>
        <dbReference type="EMBL" id="JAB63053.1"/>
    </source>
</evidence>
<dbReference type="SMART" id="SM00701">
    <property type="entry name" value="PGRP"/>
    <property type="match status" value="1"/>
</dbReference>
<dbReference type="PANTHER" id="PTHR11022">
    <property type="entry name" value="PEPTIDOGLYCAN RECOGNITION PROTEIN"/>
    <property type="match status" value="1"/>
</dbReference>
<feature type="domain" description="N-acetylmuramoyl-L-alanine amidase" evidence="9">
    <location>
        <begin position="42"/>
        <end position="179"/>
    </location>
</feature>
<evidence type="ECO:0000256" key="6">
    <source>
        <dbReference type="ARBA" id="ARBA00057187"/>
    </source>
</evidence>
<dbReference type="InterPro" id="IPR006619">
    <property type="entry name" value="PGRP_domain_met/bac"/>
</dbReference>
<gene>
    <name evidence="11" type="primary">PGRP2</name>
</gene>
<dbReference type="Gene3D" id="3.40.80.10">
    <property type="entry name" value="Peptidoglycan recognition protein-like"/>
    <property type="match status" value="1"/>
</dbReference>
<dbReference type="InterPro" id="IPR017331">
    <property type="entry name" value="Peptidoglycan_recognition"/>
</dbReference>
<comment type="similarity">
    <text evidence="1">Belongs to the N-acetylmuramoyl-L-alanine amidase 2 family.</text>
</comment>
<evidence type="ECO:0000259" key="10">
    <source>
        <dbReference type="SMART" id="SM00701"/>
    </source>
</evidence>
<evidence type="ECO:0000256" key="4">
    <source>
        <dbReference type="ARBA" id="ARBA00022859"/>
    </source>
</evidence>
<evidence type="ECO:0000256" key="8">
    <source>
        <dbReference type="SAM" id="SignalP"/>
    </source>
</evidence>
<dbReference type="PANTHER" id="PTHR11022:SF75">
    <property type="entry name" value="PEPTIDOGLYCAN-RECOGNITION PROTEIN SB1-RELATED"/>
    <property type="match status" value="1"/>
</dbReference>
<dbReference type="OrthoDB" id="10001926at2759"/>
<dbReference type="GO" id="GO:0045087">
    <property type="term" value="P:innate immune response"/>
    <property type="evidence" value="ECO:0007669"/>
    <property type="project" value="UniProtKB-KW"/>
</dbReference>
<evidence type="ECO:0000256" key="1">
    <source>
        <dbReference type="ARBA" id="ARBA00007553"/>
    </source>
</evidence>
<dbReference type="SUPFAM" id="SSF55846">
    <property type="entry name" value="N-acetylmuramoyl-L-alanine amidase-like"/>
    <property type="match status" value="1"/>
</dbReference>
<dbReference type="InterPro" id="IPR002502">
    <property type="entry name" value="Amidase_domain"/>
</dbReference>
<proteinExistence type="inferred from homology"/>
<keyword evidence="2" id="KW-0399">Innate immunity</keyword>
<evidence type="ECO:0000256" key="3">
    <source>
        <dbReference type="ARBA" id="ARBA00022729"/>
    </source>
</evidence>
<feature type="non-terminal residue" evidence="11">
    <location>
        <position position="1"/>
    </location>
</feature>
<dbReference type="InterPro" id="IPR036505">
    <property type="entry name" value="Amidase/PGRP_sf"/>
</dbReference>
<keyword evidence="4" id="KW-0391">Immunity</keyword>
<feature type="domain" description="Peptidoglycan recognition protein family" evidence="10">
    <location>
        <begin position="30"/>
        <end position="173"/>
    </location>
</feature>
<dbReference type="EMBL" id="GALX01005413">
    <property type="protein sequence ID" value="JAB63053.1"/>
    <property type="molecule type" value="Transcribed_RNA"/>
</dbReference>
<organism evidence="11">
    <name type="scientific">Anoplophora glabripennis</name>
    <name type="common">Asian longhorn beetle</name>
    <name type="synonym">Anoplophora nobilis</name>
    <dbReference type="NCBI Taxonomy" id="217634"/>
    <lineage>
        <taxon>Eukaryota</taxon>
        <taxon>Metazoa</taxon>
        <taxon>Ecdysozoa</taxon>
        <taxon>Arthropoda</taxon>
        <taxon>Hexapoda</taxon>
        <taxon>Insecta</taxon>
        <taxon>Pterygota</taxon>
        <taxon>Neoptera</taxon>
        <taxon>Endopterygota</taxon>
        <taxon>Coleoptera</taxon>
        <taxon>Polyphaga</taxon>
        <taxon>Cucujiformia</taxon>
        <taxon>Chrysomeloidea</taxon>
        <taxon>Cerambycidae</taxon>
        <taxon>Lamiinae</taxon>
        <taxon>Lamiini</taxon>
        <taxon>Anoplophora</taxon>
    </lineage>
</organism>
<comment type="function">
    <text evidence="6">Peptidoglycan-recognition protein probably involved in innate immunity by binding to peptidoglycans (PGN) of bacteria and activating the prophenoloxidase (proPO) cascade immune response. Binds to 1,3-beta-D-glucan and PGN.</text>
</comment>
<dbReference type="InterPro" id="IPR015510">
    <property type="entry name" value="PGRP"/>
</dbReference>
<reference evidence="11" key="1">
    <citation type="submission" date="2013-07" db="EMBL/GenBank/DDBJ databases">
        <title>Midgut Transcriptome Profiling of Anoplphora glabripennis, a Lignocellulose Degrading, Wood-Boring Cerambycid.</title>
        <authorList>
            <person name="Scully E.D."/>
            <person name="Hoover K."/>
            <person name="Carlson J.E."/>
            <person name="Tien M."/>
            <person name="Geib S.M."/>
        </authorList>
    </citation>
    <scope>NUCLEOTIDE SEQUENCE</scope>
</reference>
<evidence type="ECO:0000256" key="7">
    <source>
        <dbReference type="PIRSR" id="PIRSR037945-1"/>
    </source>
</evidence>
<dbReference type="CDD" id="cd06583">
    <property type="entry name" value="PGRP"/>
    <property type="match status" value="1"/>
</dbReference>
<dbReference type="GO" id="GO:0008745">
    <property type="term" value="F:N-acetylmuramoyl-L-alanine amidase activity"/>
    <property type="evidence" value="ECO:0007669"/>
    <property type="project" value="InterPro"/>
</dbReference>
<sequence>LTTMGFVLAVAACVAVLVIALPCYTNGACPTIITREEWNATDPKIKENLKEDPPPYVVVHHSVTNTCKTTADCKALMRSVQDYHMNTNDWEDIGYNFLIGNDGNIYEGRGWGIHGAHAIPYNSRSLGICLIGNFEDNKPQNNQLKALKKLIECSVEENKLTTDYRLIGHSQATATLCPGKYLFEEIKTWSHFDNNPE</sequence>
<dbReference type="AlphaFoldDB" id="V5GS37"/>
<dbReference type="SMART" id="SM00644">
    <property type="entry name" value="Ami_2"/>
    <property type="match status" value="1"/>
</dbReference>
<dbReference type="GO" id="GO:0008270">
    <property type="term" value="F:zinc ion binding"/>
    <property type="evidence" value="ECO:0007669"/>
    <property type="project" value="InterPro"/>
</dbReference>
<feature type="disulfide bond" evidence="7">
    <location>
        <begin position="67"/>
        <end position="73"/>
    </location>
</feature>
<evidence type="ECO:0000256" key="5">
    <source>
        <dbReference type="ARBA" id="ARBA00023157"/>
    </source>
</evidence>
<dbReference type="PIRSF" id="PIRSF037945">
    <property type="entry name" value="PGRPs"/>
    <property type="match status" value="1"/>
</dbReference>
<dbReference type="GO" id="GO:0009253">
    <property type="term" value="P:peptidoglycan catabolic process"/>
    <property type="evidence" value="ECO:0007669"/>
    <property type="project" value="InterPro"/>
</dbReference>
<accession>V5GS37</accession>
<evidence type="ECO:0000259" key="9">
    <source>
        <dbReference type="SMART" id="SM00644"/>
    </source>
</evidence>
<dbReference type="Pfam" id="PF01510">
    <property type="entry name" value="Amidase_2"/>
    <property type="match status" value="1"/>
</dbReference>
<dbReference type="GO" id="GO:0042834">
    <property type="term" value="F:peptidoglycan binding"/>
    <property type="evidence" value="ECO:0007669"/>
    <property type="project" value="InterPro"/>
</dbReference>
<feature type="signal peptide" evidence="8">
    <location>
        <begin position="1"/>
        <end position="20"/>
    </location>
</feature>
<dbReference type="FunFam" id="3.40.80.10:FF:000001">
    <property type="entry name" value="Peptidoglycan recognition protein 1"/>
    <property type="match status" value="1"/>
</dbReference>
<feature type="disulfide bond" evidence="7">
    <location>
        <begin position="29"/>
        <end position="153"/>
    </location>
</feature>
<protein>
    <submittedName>
        <fullName evidence="11">Peptidoglycan-recognition protein 2</fullName>
    </submittedName>
</protein>
<keyword evidence="5 7" id="KW-1015">Disulfide bond</keyword>
<feature type="chain" id="PRO_5004733733" evidence="8">
    <location>
        <begin position="21"/>
        <end position="197"/>
    </location>
</feature>